<reference evidence="2 3" key="1">
    <citation type="submission" date="2023-01" db="EMBL/GenBank/DDBJ databases">
        <title>Novel species of the genus Asticcacaulis isolated from rivers.</title>
        <authorList>
            <person name="Lu H."/>
        </authorList>
    </citation>
    <scope>NUCLEOTIDE SEQUENCE [LARGE SCALE GENOMIC DNA]</scope>
    <source>
        <strain evidence="2 3">LKC15W</strain>
    </source>
</reference>
<name>A0ABT5HKC5_9CAUL</name>
<evidence type="ECO:0000256" key="1">
    <source>
        <dbReference type="SAM" id="Phobius"/>
    </source>
</evidence>
<evidence type="ECO:0000313" key="3">
    <source>
        <dbReference type="Proteomes" id="UP001218579"/>
    </source>
</evidence>
<feature type="transmembrane region" description="Helical" evidence="1">
    <location>
        <begin position="6"/>
        <end position="28"/>
    </location>
</feature>
<feature type="transmembrane region" description="Helical" evidence="1">
    <location>
        <begin position="81"/>
        <end position="103"/>
    </location>
</feature>
<evidence type="ECO:0000313" key="2">
    <source>
        <dbReference type="EMBL" id="MDC7676700.1"/>
    </source>
</evidence>
<organism evidence="2 3">
    <name type="scientific">Asticcacaulis machinosus</name>
    <dbReference type="NCBI Taxonomy" id="2984211"/>
    <lineage>
        <taxon>Bacteria</taxon>
        <taxon>Pseudomonadati</taxon>
        <taxon>Pseudomonadota</taxon>
        <taxon>Alphaproteobacteria</taxon>
        <taxon>Caulobacterales</taxon>
        <taxon>Caulobacteraceae</taxon>
        <taxon>Asticcacaulis</taxon>
    </lineage>
</organism>
<keyword evidence="1" id="KW-0472">Membrane</keyword>
<accession>A0ABT5HKC5</accession>
<keyword evidence="3" id="KW-1185">Reference proteome</keyword>
<proteinExistence type="predicted"/>
<keyword evidence="1" id="KW-1133">Transmembrane helix</keyword>
<gene>
    <name evidence="2" type="ORF">PQU98_11195</name>
</gene>
<feature type="transmembrane region" description="Helical" evidence="1">
    <location>
        <begin position="49"/>
        <end position="75"/>
    </location>
</feature>
<dbReference type="EMBL" id="JAQQKV010000002">
    <property type="protein sequence ID" value="MDC7676700.1"/>
    <property type="molecule type" value="Genomic_DNA"/>
</dbReference>
<dbReference type="Proteomes" id="UP001218579">
    <property type="component" value="Unassembled WGS sequence"/>
</dbReference>
<comment type="caution">
    <text evidence="2">The sequence shown here is derived from an EMBL/GenBank/DDBJ whole genome shotgun (WGS) entry which is preliminary data.</text>
</comment>
<dbReference type="RefSeq" id="WP_272745028.1">
    <property type="nucleotide sequence ID" value="NZ_JAQQKV010000002.1"/>
</dbReference>
<protein>
    <recommendedName>
        <fullName evidence="4">Holin-X, holin superfamily III</fullName>
    </recommendedName>
</protein>
<sequence length="155" mass="16608">MAWNLAGLSLLAPVVAPLASKLIDVFGVSRRLKTASPFVEKLLASLTGLVMIGIFLMLIAGVAFCGLIVGLYIWIAPDNGPLAASLVAIIAVAAVVGLGLYAARRLWRNVRHNIDLIANDGRDRHDERISSKSDDHKPEGVIHAFTEGFKAGRKL</sequence>
<keyword evidence="1" id="KW-0812">Transmembrane</keyword>
<evidence type="ECO:0008006" key="4">
    <source>
        <dbReference type="Google" id="ProtNLM"/>
    </source>
</evidence>